<dbReference type="Proteomes" id="UP000035068">
    <property type="component" value="Unassembled WGS sequence"/>
</dbReference>
<evidence type="ECO:0000256" key="5">
    <source>
        <dbReference type="ARBA" id="ARBA00048488"/>
    </source>
</evidence>
<evidence type="ECO:0000313" key="8">
    <source>
        <dbReference type="EMBL" id="KIH78187.1"/>
    </source>
</evidence>
<keyword evidence="4 6" id="KW-0560">Oxidoreductase</keyword>
<dbReference type="NCBIfam" id="TIGR00357">
    <property type="entry name" value="peptide-methionine (R)-S-oxide reductase MsrB"/>
    <property type="match status" value="1"/>
</dbReference>
<dbReference type="FunFam" id="2.170.150.20:FF:000001">
    <property type="entry name" value="Peptide methionine sulfoxide reductase MsrB"/>
    <property type="match status" value="1"/>
</dbReference>
<organism evidence="8 9">
    <name type="scientific">Geoalkalibacter ferrihydriticus DSM 17813</name>
    <dbReference type="NCBI Taxonomy" id="1121915"/>
    <lineage>
        <taxon>Bacteria</taxon>
        <taxon>Pseudomonadati</taxon>
        <taxon>Thermodesulfobacteriota</taxon>
        <taxon>Desulfuromonadia</taxon>
        <taxon>Desulfuromonadales</taxon>
        <taxon>Geoalkalibacteraceae</taxon>
        <taxon>Geoalkalibacter</taxon>
    </lineage>
</organism>
<evidence type="ECO:0000256" key="3">
    <source>
        <dbReference type="ARBA" id="ARBA00022833"/>
    </source>
</evidence>
<evidence type="ECO:0000256" key="6">
    <source>
        <dbReference type="HAMAP-Rule" id="MF_01400"/>
    </source>
</evidence>
<dbReference type="GO" id="GO:0033743">
    <property type="term" value="F:peptide-methionine (R)-S-oxide reductase activity"/>
    <property type="evidence" value="ECO:0007669"/>
    <property type="project" value="UniProtKB-UniRule"/>
</dbReference>
<comment type="similarity">
    <text evidence="1 6">Belongs to the MsrB Met sulfoxide reductase family.</text>
</comment>
<dbReference type="Pfam" id="PF01641">
    <property type="entry name" value="SelR"/>
    <property type="match status" value="1"/>
</dbReference>
<dbReference type="SUPFAM" id="SSF51316">
    <property type="entry name" value="Mss4-like"/>
    <property type="match status" value="1"/>
</dbReference>
<dbReference type="GO" id="GO:0030091">
    <property type="term" value="P:protein repair"/>
    <property type="evidence" value="ECO:0007669"/>
    <property type="project" value="InterPro"/>
</dbReference>
<feature type="domain" description="MsrB" evidence="7">
    <location>
        <begin position="45"/>
        <end position="167"/>
    </location>
</feature>
<feature type="active site" description="Nucleophile" evidence="6">
    <location>
        <position position="156"/>
    </location>
</feature>
<dbReference type="GO" id="GO:0006979">
    <property type="term" value="P:response to oxidative stress"/>
    <property type="evidence" value="ECO:0007669"/>
    <property type="project" value="InterPro"/>
</dbReference>
<comment type="cofactor">
    <cofactor evidence="6">
        <name>Zn(2+)</name>
        <dbReference type="ChEBI" id="CHEBI:29105"/>
    </cofactor>
    <text evidence="6">Binds 1 zinc ion per subunit. The zinc ion is important for the structural integrity of the protein.</text>
</comment>
<evidence type="ECO:0000256" key="1">
    <source>
        <dbReference type="ARBA" id="ARBA00007174"/>
    </source>
</evidence>
<protein>
    <recommendedName>
        <fullName evidence="6">Peptide methionine sulfoxide reductase MsrB</fullName>
        <ecNumber evidence="6">1.8.4.12</ecNumber>
    </recommendedName>
    <alternativeName>
        <fullName evidence="6">Peptide-methionine (R)-S-oxide reductase</fullName>
    </alternativeName>
</protein>
<dbReference type="InterPro" id="IPR002579">
    <property type="entry name" value="Met_Sox_Rdtase_MsrB_dom"/>
</dbReference>
<dbReference type="PANTHER" id="PTHR10173">
    <property type="entry name" value="METHIONINE SULFOXIDE REDUCTASE"/>
    <property type="match status" value="1"/>
</dbReference>
<dbReference type="EC" id="1.8.4.12" evidence="6"/>
<keyword evidence="2 6" id="KW-0479">Metal-binding</keyword>
<dbReference type="HAMAP" id="MF_01400">
    <property type="entry name" value="MsrB"/>
    <property type="match status" value="1"/>
</dbReference>
<name>A0A0C2HZQ6_9BACT</name>
<proteinExistence type="inferred from homology"/>
<accession>A0A0C2HZQ6</accession>
<feature type="binding site" evidence="6">
    <location>
        <position position="87"/>
    </location>
    <ligand>
        <name>Zn(2+)</name>
        <dbReference type="ChEBI" id="CHEBI:29105"/>
    </ligand>
</feature>
<dbReference type="PROSITE" id="PS51790">
    <property type="entry name" value="MSRB"/>
    <property type="match status" value="1"/>
</dbReference>
<dbReference type="GO" id="GO:0008270">
    <property type="term" value="F:zinc ion binding"/>
    <property type="evidence" value="ECO:0007669"/>
    <property type="project" value="UniProtKB-UniRule"/>
</dbReference>
<feature type="binding site" evidence="6">
    <location>
        <position position="133"/>
    </location>
    <ligand>
        <name>Zn(2+)</name>
        <dbReference type="ChEBI" id="CHEBI:29105"/>
    </ligand>
</feature>
<dbReference type="Gene3D" id="2.170.150.20">
    <property type="entry name" value="Peptide methionine sulfoxide reductase"/>
    <property type="match status" value="1"/>
</dbReference>
<comment type="catalytic activity">
    <reaction evidence="5 6">
        <text>L-methionyl-[protein] + [thioredoxin]-disulfide + H2O = L-methionyl-(R)-S-oxide-[protein] + [thioredoxin]-dithiol</text>
        <dbReference type="Rhea" id="RHEA:24164"/>
        <dbReference type="Rhea" id="RHEA-COMP:10698"/>
        <dbReference type="Rhea" id="RHEA-COMP:10700"/>
        <dbReference type="Rhea" id="RHEA-COMP:12313"/>
        <dbReference type="Rhea" id="RHEA-COMP:12314"/>
        <dbReference type="ChEBI" id="CHEBI:15377"/>
        <dbReference type="ChEBI" id="CHEBI:16044"/>
        <dbReference type="ChEBI" id="CHEBI:29950"/>
        <dbReference type="ChEBI" id="CHEBI:45764"/>
        <dbReference type="ChEBI" id="CHEBI:50058"/>
        <dbReference type="EC" id="1.8.4.12"/>
    </reaction>
</comment>
<keyword evidence="9" id="KW-1185">Reference proteome</keyword>
<comment type="caution">
    <text evidence="8">The sequence shown here is derived from an EMBL/GenBank/DDBJ whole genome shotgun (WGS) entry which is preliminary data.</text>
</comment>
<evidence type="ECO:0000256" key="2">
    <source>
        <dbReference type="ARBA" id="ARBA00022723"/>
    </source>
</evidence>
<dbReference type="InterPro" id="IPR028427">
    <property type="entry name" value="Met_Sox_Rdtase_MsrB"/>
</dbReference>
<dbReference type="InterPro" id="IPR011057">
    <property type="entry name" value="Mss4-like_sf"/>
</dbReference>
<dbReference type="PANTHER" id="PTHR10173:SF52">
    <property type="entry name" value="METHIONINE-R-SULFOXIDE REDUCTASE B1"/>
    <property type="match status" value="1"/>
</dbReference>
<feature type="binding site" evidence="6">
    <location>
        <position position="136"/>
    </location>
    <ligand>
        <name>Zn(2+)</name>
        <dbReference type="ChEBI" id="CHEBI:29105"/>
    </ligand>
</feature>
<dbReference type="GO" id="GO:0005737">
    <property type="term" value="C:cytoplasm"/>
    <property type="evidence" value="ECO:0007669"/>
    <property type="project" value="TreeGrafter"/>
</dbReference>
<gene>
    <name evidence="6" type="primary">msrB</name>
    <name evidence="8" type="ORF">GFER_01805</name>
</gene>
<evidence type="ECO:0000259" key="7">
    <source>
        <dbReference type="PROSITE" id="PS51790"/>
    </source>
</evidence>
<feature type="binding site" evidence="6">
    <location>
        <position position="84"/>
    </location>
    <ligand>
        <name>Zn(2+)</name>
        <dbReference type="ChEBI" id="CHEBI:29105"/>
    </ligand>
</feature>
<dbReference type="EMBL" id="JWJD01000001">
    <property type="protein sequence ID" value="KIH78187.1"/>
    <property type="molecule type" value="Genomic_DNA"/>
</dbReference>
<keyword evidence="3 6" id="KW-0862">Zinc</keyword>
<dbReference type="AlphaFoldDB" id="A0A0C2HZQ6"/>
<reference evidence="8 9" key="1">
    <citation type="submission" date="2014-12" db="EMBL/GenBank/DDBJ databases">
        <title>Genomes of Geoalkalibacter ferrihydriticus and Geoalkalibacter subterraneus, two haloalkaliphilic metal-reducing members of the Geobacteraceae.</title>
        <authorList>
            <person name="Badalamenti J.P."/>
            <person name="Torres C.I."/>
            <person name="Krajmalnik-Brown R."/>
            <person name="Bond D.R."/>
        </authorList>
    </citation>
    <scope>NUCLEOTIDE SEQUENCE [LARGE SCALE GENOMIC DNA]</scope>
    <source>
        <strain evidence="8 9">DSM 17813</strain>
    </source>
</reference>
<sequence>MLILGWAMLGLLIVDAKAVAAMGRINVYSVAKEQYVMTEKVEKTREEWQEKLTPEQFRILRKKGTERAFSGQYWDNHARGFYRCAGCGLDLFSSEEKYDSGTGWPSFSAPVAEENVRTEEDRSLFMRRTEVLCARCGGHLGHVFDDGPTPTGQRYCINSAALEFTGEEK</sequence>
<evidence type="ECO:0000256" key="4">
    <source>
        <dbReference type="ARBA" id="ARBA00023002"/>
    </source>
</evidence>
<evidence type="ECO:0000313" key="9">
    <source>
        <dbReference type="Proteomes" id="UP000035068"/>
    </source>
</evidence>